<dbReference type="AlphaFoldDB" id="A0A7X6LWD0"/>
<dbReference type="InterPro" id="IPR009081">
    <property type="entry name" value="PP-bd_ACP"/>
</dbReference>
<sequence length="72" mass="7710">MTSTAVAAVAELLGSARESVSTTTPFTDLGLNSAQLARLTGVLEDALGVDISLTELYDHPDIEQLVEHLERR</sequence>
<dbReference type="EMBL" id="JAAXPE010000006">
    <property type="protein sequence ID" value="NKY85828.1"/>
    <property type="molecule type" value="Genomic_DNA"/>
</dbReference>
<accession>A0A7X6LWD0</accession>
<dbReference type="Proteomes" id="UP000523447">
    <property type="component" value="Unassembled WGS sequence"/>
</dbReference>
<evidence type="ECO:0000256" key="2">
    <source>
        <dbReference type="ARBA" id="ARBA00022553"/>
    </source>
</evidence>
<comment type="caution">
    <text evidence="4">The sequence shown here is derived from an EMBL/GenBank/DDBJ whole genome shotgun (WGS) entry which is preliminary data.</text>
</comment>
<evidence type="ECO:0000256" key="1">
    <source>
        <dbReference type="ARBA" id="ARBA00022450"/>
    </source>
</evidence>
<dbReference type="PROSITE" id="PS50075">
    <property type="entry name" value="CARRIER"/>
    <property type="match status" value="1"/>
</dbReference>
<dbReference type="SMART" id="SM01294">
    <property type="entry name" value="PKS_PP_betabranch"/>
    <property type="match status" value="1"/>
</dbReference>
<organism evidence="4 5">
    <name type="scientific">Nocardia veterana</name>
    <dbReference type="NCBI Taxonomy" id="132249"/>
    <lineage>
        <taxon>Bacteria</taxon>
        <taxon>Bacillati</taxon>
        <taxon>Actinomycetota</taxon>
        <taxon>Actinomycetes</taxon>
        <taxon>Mycobacteriales</taxon>
        <taxon>Nocardiaceae</taxon>
        <taxon>Nocardia</taxon>
    </lineage>
</organism>
<evidence type="ECO:0000313" key="5">
    <source>
        <dbReference type="Proteomes" id="UP000523447"/>
    </source>
</evidence>
<dbReference type="SUPFAM" id="SSF47336">
    <property type="entry name" value="ACP-like"/>
    <property type="match status" value="1"/>
</dbReference>
<proteinExistence type="predicted"/>
<dbReference type="Gene3D" id="1.10.1200.10">
    <property type="entry name" value="ACP-like"/>
    <property type="match status" value="1"/>
</dbReference>
<dbReference type="Pfam" id="PF00550">
    <property type="entry name" value="PP-binding"/>
    <property type="match status" value="1"/>
</dbReference>
<dbReference type="SMART" id="SM00823">
    <property type="entry name" value="PKS_PP"/>
    <property type="match status" value="1"/>
</dbReference>
<reference evidence="4 5" key="1">
    <citation type="submission" date="2020-04" db="EMBL/GenBank/DDBJ databases">
        <title>MicrobeNet Type strains.</title>
        <authorList>
            <person name="Nicholson A.C."/>
        </authorList>
    </citation>
    <scope>NUCLEOTIDE SEQUENCE [LARGE SCALE GENOMIC DNA]</scope>
    <source>
        <strain evidence="4 5">DSM 44445</strain>
    </source>
</reference>
<gene>
    <name evidence="4" type="ORF">HGA07_09350</name>
</gene>
<dbReference type="GO" id="GO:0031177">
    <property type="term" value="F:phosphopantetheine binding"/>
    <property type="evidence" value="ECO:0007669"/>
    <property type="project" value="InterPro"/>
</dbReference>
<keyword evidence="2" id="KW-0597">Phosphoprotein</keyword>
<evidence type="ECO:0000313" key="4">
    <source>
        <dbReference type="EMBL" id="NKY85828.1"/>
    </source>
</evidence>
<protein>
    <submittedName>
        <fullName evidence="4">Acyl carrier protein</fullName>
    </submittedName>
</protein>
<feature type="domain" description="Carrier" evidence="3">
    <location>
        <begin position="1"/>
        <end position="72"/>
    </location>
</feature>
<dbReference type="InterPro" id="IPR036736">
    <property type="entry name" value="ACP-like_sf"/>
</dbReference>
<evidence type="ECO:0000259" key="3">
    <source>
        <dbReference type="PROSITE" id="PS50075"/>
    </source>
</evidence>
<keyword evidence="5" id="KW-1185">Reference proteome</keyword>
<dbReference type="InterPro" id="IPR020806">
    <property type="entry name" value="PKS_PP-bd"/>
</dbReference>
<keyword evidence="1" id="KW-0596">Phosphopantetheine</keyword>
<name>A0A7X6LWD0_9NOCA</name>